<feature type="transmembrane region" description="Helical" evidence="6">
    <location>
        <begin position="276"/>
        <end position="297"/>
    </location>
</feature>
<dbReference type="Gene3D" id="3.10.110.10">
    <property type="entry name" value="Ubiquitin Conjugating Enzyme"/>
    <property type="match status" value="1"/>
</dbReference>
<dbReference type="SUPFAM" id="SSF57850">
    <property type="entry name" value="RING/U-box"/>
    <property type="match status" value="1"/>
</dbReference>
<keyword evidence="6" id="KW-0472">Membrane</keyword>
<evidence type="ECO:0000313" key="10">
    <source>
        <dbReference type="EMBL" id="CAE4602213.1"/>
    </source>
</evidence>
<feature type="transmembrane region" description="Helical" evidence="6">
    <location>
        <begin position="555"/>
        <end position="580"/>
    </location>
</feature>
<proteinExistence type="predicted"/>
<feature type="transmembrane region" description="Helical" evidence="6">
    <location>
        <begin position="514"/>
        <end position="531"/>
    </location>
</feature>
<evidence type="ECO:0000259" key="7">
    <source>
        <dbReference type="PROSITE" id="PS50089"/>
    </source>
</evidence>
<feature type="transmembrane region" description="Helical" evidence="6">
    <location>
        <begin position="462"/>
        <end position="479"/>
    </location>
</feature>
<dbReference type="InterPro" id="IPR016135">
    <property type="entry name" value="UBQ-conjugating_enzyme/RWD"/>
</dbReference>
<dbReference type="InterPro" id="IPR000608">
    <property type="entry name" value="UBC"/>
</dbReference>
<evidence type="ECO:0000256" key="4">
    <source>
        <dbReference type="PROSITE-ProRule" id="PRU00175"/>
    </source>
</evidence>
<keyword evidence="2 4" id="KW-0863">Zinc-finger</keyword>
<feature type="transmembrane region" description="Helical" evidence="6">
    <location>
        <begin position="485"/>
        <end position="502"/>
    </location>
</feature>
<evidence type="ECO:0000259" key="9">
    <source>
        <dbReference type="PROSITE" id="PS51292"/>
    </source>
</evidence>
<dbReference type="AlphaFoldDB" id="A0A7S4VTP1"/>
<organism evidence="10">
    <name type="scientific">Alexandrium monilatum</name>
    <dbReference type="NCBI Taxonomy" id="311494"/>
    <lineage>
        <taxon>Eukaryota</taxon>
        <taxon>Sar</taxon>
        <taxon>Alveolata</taxon>
        <taxon>Dinophyceae</taxon>
        <taxon>Gonyaulacales</taxon>
        <taxon>Pyrocystaceae</taxon>
        <taxon>Alexandrium</taxon>
    </lineage>
</organism>
<feature type="region of interest" description="Disordered" evidence="5">
    <location>
        <begin position="100"/>
        <end position="196"/>
    </location>
</feature>
<dbReference type="GO" id="GO:0008270">
    <property type="term" value="F:zinc ion binding"/>
    <property type="evidence" value="ECO:0007669"/>
    <property type="project" value="UniProtKB-KW"/>
</dbReference>
<feature type="compositionally biased region" description="Basic and acidic residues" evidence="5">
    <location>
        <begin position="168"/>
        <end position="186"/>
    </location>
</feature>
<gene>
    <name evidence="10" type="ORF">AMON00008_LOCUS29585</name>
</gene>
<name>A0A7S4VTP1_9DINO</name>
<dbReference type="Pfam" id="PF12906">
    <property type="entry name" value="RINGv"/>
    <property type="match status" value="1"/>
</dbReference>
<feature type="transmembrane region" description="Helical" evidence="6">
    <location>
        <begin position="309"/>
        <end position="332"/>
    </location>
</feature>
<sequence length="607" mass="65648">MLPAEYPLRPPSIFVSTPNGRFAVGEALCVSMTAFHAELWNPAWTIRSIILGFLSFWLDDDATGKGSLNEPAEERQRLAGQSWEASARNQTFQQLFPEFLSPPASSDAARTAGAAVAAEARGEAEEAPPQAEGQGALGEPLLGPVPAEQPGDAGERAAMELTQSPGLRRADREEEEPAEGRRDAERAAGAGGEEEGEPAECWICHDRESPEPLLQPCACRGSMSGVHASCIESWVRHHARSAPGSGPPSCPVCRQPYRGRNEVPGVGSFLCHWLRLALRVVVQLALLVAYVISVTGLRDGPCAGWRCALEILVVAAFCTAFFSKILVLTASFPRFQPPPCRQLQFFVVTDPRVLQLHMTEVMTAVFTVLRMAPLAAVPLLVATALPVARCLRGRLHVGARRLRCLGVFALAVGATLAAALALRAHSPKLLNAVGLVLATCWVAACALLLLSCIVATIHPLNAGPHALVAIALSLVRIFAPKERGTLVAIFLAHSALLAIGLSEKAFRNKLRWRANFAWLLSLDVAILTWVLCNSSDKRSEGGDGKRRRGDGEEPLMFPVSTAWMLLLGTMVLAVNWEIWVRRPFRSWQSRHAAFRLDRTQATTAADP</sequence>
<feature type="domain" description="RING-type" evidence="7">
    <location>
        <begin position="201"/>
        <end position="254"/>
    </location>
</feature>
<accession>A0A7S4VTP1</accession>
<evidence type="ECO:0008006" key="11">
    <source>
        <dbReference type="Google" id="ProtNLM"/>
    </source>
</evidence>
<feature type="transmembrane region" description="Helical" evidence="6">
    <location>
        <begin position="402"/>
        <end position="423"/>
    </location>
</feature>
<feature type="transmembrane region" description="Helical" evidence="6">
    <location>
        <begin position="429"/>
        <end position="450"/>
    </location>
</feature>
<evidence type="ECO:0000256" key="3">
    <source>
        <dbReference type="ARBA" id="ARBA00022833"/>
    </source>
</evidence>
<dbReference type="PROSITE" id="PS50089">
    <property type="entry name" value="ZF_RING_2"/>
    <property type="match status" value="1"/>
</dbReference>
<dbReference type="SMART" id="SM00744">
    <property type="entry name" value="RINGv"/>
    <property type="match status" value="1"/>
</dbReference>
<evidence type="ECO:0000259" key="8">
    <source>
        <dbReference type="PROSITE" id="PS50127"/>
    </source>
</evidence>
<dbReference type="PANTHER" id="PTHR20893:SF2">
    <property type="entry name" value="LD08641P"/>
    <property type="match status" value="1"/>
</dbReference>
<dbReference type="InterPro" id="IPR001841">
    <property type="entry name" value="Znf_RING"/>
</dbReference>
<keyword evidence="1" id="KW-0479">Metal-binding</keyword>
<feature type="transmembrane region" description="Helical" evidence="6">
    <location>
        <begin position="361"/>
        <end position="381"/>
    </location>
</feature>
<dbReference type="PROSITE" id="PS51292">
    <property type="entry name" value="ZF_RING_CH"/>
    <property type="match status" value="1"/>
</dbReference>
<dbReference type="InterPro" id="IPR011016">
    <property type="entry name" value="Znf_RING-CH"/>
</dbReference>
<keyword evidence="6" id="KW-0812">Transmembrane</keyword>
<feature type="domain" description="UBC core" evidence="8">
    <location>
        <begin position="1"/>
        <end position="96"/>
    </location>
</feature>
<dbReference type="Gene3D" id="3.30.40.10">
    <property type="entry name" value="Zinc/RING finger domain, C3HC4 (zinc finger)"/>
    <property type="match status" value="1"/>
</dbReference>
<feature type="compositionally biased region" description="Low complexity" evidence="5">
    <location>
        <begin position="108"/>
        <end position="119"/>
    </location>
</feature>
<reference evidence="10" key="1">
    <citation type="submission" date="2021-01" db="EMBL/GenBank/DDBJ databases">
        <authorList>
            <person name="Corre E."/>
            <person name="Pelletier E."/>
            <person name="Niang G."/>
            <person name="Scheremetjew M."/>
            <person name="Finn R."/>
            <person name="Kale V."/>
            <person name="Holt S."/>
            <person name="Cochrane G."/>
            <person name="Meng A."/>
            <person name="Brown T."/>
            <person name="Cohen L."/>
        </authorList>
    </citation>
    <scope>NUCLEOTIDE SEQUENCE</scope>
    <source>
        <strain evidence="10">CCMP3105</strain>
    </source>
</reference>
<protein>
    <recommendedName>
        <fullName evidence="11">RING-CH-type domain-containing protein</fullName>
    </recommendedName>
</protein>
<dbReference type="EMBL" id="HBNR01042550">
    <property type="protein sequence ID" value="CAE4602213.1"/>
    <property type="molecule type" value="Transcribed_RNA"/>
</dbReference>
<dbReference type="CDD" id="cd16495">
    <property type="entry name" value="RING_CH-C4HC3_MARCH"/>
    <property type="match status" value="1"/>
</dbReference>
<evidence type="ECO:0000256" key="1">
    <source>
        <dbReference type="ARBA" id="ARBA00022723"/>
    </source>
</evidence>
<dbReference type="SUPFAM" id="SSF54495">
    <property type="entry name" value="UBC-like"/>
    <property type="match status" value="1"/>
</dbReference>
<dbReference type="PANTHER" id="PTHR20893">
    <property type="entry name" value="LD08641P"/>
    <property type="match status" value="1"/>
</dbReference>
<evidence type="ECO:0000256" key="6">
    <source>
        <dbReference type="SAM" id="Phobius"/>
    </source>
</evidence>
<evidence type="ECO:0000256" key="2">
    <source>
        <dbReference type="ARBA" id="ARBA00022771"/>
    </source>
</evidence>
<feature type="domain" description="RING-CH-type" evidence="9">
    <location>
        <begin position="193"/>
        <end position="260"/>
    </location>
</feature>
<keyword evidence="6" id="KW-1133">Transmembrane helix</keyword>
<keyword evidence="3" id="KW-0862">Zinc</keyword>
<dbReference type="PROSITE" id="PS50127">
    <property type="entry name" value="UBC_2"/>
    <property type="match status" value="1"/>
</dbReference>
<dbReference type="InterPro" id="IPR013083">
    <property type="entry name" value="Znf_RING/FYVE/PHD"/>
</dbReference>
<evidence type="ECO:0000256" key="5">
    <source>
        <dbReference type="SAM" id="MobiDB-lite"/>
    </source>
</evidence>